<evidence type="ECO:0000256" key="2">
    <source>
        <dbReference type="ARBA" id="ARBA00023163"/>
    </source>
</evidence>
<dbReference type="Pfam" id="PF12833">
    <property type="entry name" value="HTH_18"/>
    <property type="match status" value="1"/>
</dbReference>
<dbReference type="PANTHER" id="PTHR43436:SF1">
    <property type="entry name" value="TRANSCRIPTIONAL REGULATORY PROTEIN"/>
    <property type="match status" value="1"/>
</dbReference>
<dbReference type="Gene3D" id="1.10.10.60">
    <property type="entry name" value="Homeodomain-like"/>
    <property type="match status" value="1"/>
</dbReference>
<dbReference type="SMART" id="SM00342">
    <property type="entry name" value="HTH_ARAC"/>
    <property type="match status" value="1"/>
</dbReference>
<dbReference type="Proteomes" id="UP001318321">
    <property type="component" value="Unassembled WGS sequence"/>
</dbReference>
<evidence type="ECO:0000313" key="4">
    <source>
        <dbReference type="EMBL" id="NIC07048.1"/>
    </source>
</evidence>
<dbReference type="SUPFAM" id="SSF46689">
    <property type="entry name" value="Homeodomain-like"/>
    <property type="match status" value="2"/>
</dbReference>
<keyword evidence="1" id="KW-0805">Transcription regulation</keyword>
<evidence type="ECO:0000313" key="5">
    <source>
        <dbReference type="Proteomes" id="UP001318321"/>
    </source>
</evidence>
<evidence type="ECO:0000256" key="1">
    <source>
        <dbReference type="ARBA" id="ARBA00023015"/>
    </source>
</evidence>
<keyword evidence="2" id="KW-0804">Transcription</keyword>
<sequence length="328" mass="36778">MTDHSVHDLDTCLERSLESGPAERLHQSELTRRALRLAPEDGFFRSAIAPLTLIRVSETTAPMPCVTEPSLFVAIQGRKRMELAGQPFIYDPLHYLVVSLALPVTGQIIEASPQVPYLCARLDIDLAMLGELLLEHDPGEPANDSEERRGLFVARMSDSMTDAVLRLVRLLDTPHDIPALAPLILREIHYRVLCGELGHRLRDLAGINGQSRSIVEVIQLLKTRYAEPLRIEDLAATVHMSPSTLHHRFKDLTSMSPLQFQKQLRLHEARRLMLSEGVNASTASHRVGYNSPSQFSREYRRLFGAPPNQEIAQQREVLTGNLLASPAW</sequence>
<protein>
    <submittedName>
        <fullName evidence="4">AraC family transcriptional regulator</fullName>
    </submittedName>
</protein>
<keyword evidence="5" id="KW-1185">Reference proteome</keyword>
<dbReference type="InterPro" id="IPR018060">
    <property type="entry name" value="HTH_AraC"/>
</dbReference>
<dbReference type="PANTHER" id="PTHR43436">
    <property type="entry name" value="ARAC-FAMILY TRANSCRIPTIONAL REGULATOR"/>
    <property type="match status" value="1"/>
</dbReference>
<dbReference type="RefSeq" id="WP_167117449.1">
    <property type="nucleotide sequence ID" value="NZ_JAAQTO010000047.1"/>
</dbReference>
<dbReference type="InterPro" id="IPR009594">
    <property type="entry name" value="Tscrpt_reg_HTH_AraC_N"/>
</dbReference>
<comment type="caution">
    <text evidence="4">The sequence shown here is derived from an EMBL/GenBank/DDBJ whole genome shotgun (WGS) entry which is preliminary data.</text>
</comment>
<dbReference type="PROSITE" id="PS01124">
    <property type="entry name" value="HTH_ARAC_FAMILY_2"/>
    <property type="match status" value="1"/>
</dbReference>
<name>A0ABX0PXY4_9GAMM</name>
<proteinExistence type="predicted"/>
<evidence type="ECO:0000259" key="3">
    <source>
        <dbReference type="PROSITE" id="PS01124"/>
    </source>
</evidence>
<feature type="domain" description="HTH araC/xylS-type" evidence="3">
    <location>
        <begin position="215"/>
        <end position="313"/>
    </location>
</feature>
<reference evidence="4 5" key="1">
    <citation type="submission" date="2020-03" db="EMBL/GenBank/DDBJ databases">
        <title>Identification of Halomonas strains.</title>
        <authorList>
            <person name="Xiao Z."/>
            <person name="Dong F."/>
            <person name="Wang Z."/>
            <person name="Zhao J.-Y."/>
        </authorList>
    </citation>
    <scope>NUCLEOTIDE SEQUENCE [LARGE SCALE GENOMIC DNA]</scope>
    <source>
        <strain evidence="4 5">DX6</strain>
    </source>
</reference>
<accession>A0ABX0PXY4</accession>
<dbReference type="EMBL" id="JAAQTO010000047">
    <property type="protein sequence ID" value="NIC07048.1"/>
    <property type="molecule type" value="Genomic_DNA"/>
</dbReference>
<gene>
    <name evidence="4" type="ORF">HBJ55_16580</name>
</gene>
<dbReference type="InterPro" id="IPR009057">
    <property type="entry name" value="Homeodomain-like_sf"/>
</dbReference>
<dbReference type="Pfam" id="PF06719">
    <property type="entry name" value="AraC_N"/>
    <property type="match status" value="1"/>
</dbReference>
<organism evidence="4 5">
    <name type="scientific">Billgrantia bachuensis</name>
    <dbReference type="NCBI Taxonomy" id="2717286"/>
    <lineage>
        <taxon>Bacteria</taxon>
        <taxon>Pseudomonadati</taxon>
        <taxon>Pseudomonadota</taxon>
        <taxon>Gammaproteobacteria</taxon>
        <taxon>Oceanospirillales</taxon>
        <taxon>Halomonadaceae</taxon>
        <taxon>Billgrantia</taxon>
    </lineage>
</organism>